<feature type="signal peptide" evidence="1">
    <location>
        <begin position="1"/>
        <end position="16"/>
    </location>
</feature>
<keyword evidence="1" id="KW-0732">Signal</keyword>
<protein>
    <submittedName>
        <fullName evidence="2">Uncharacterized protein</fullName>
    </submittedName>
</protein>
<dbReference type="HOGENOM" id="CLU_123425_0_0_1"/>
<evidence type="ECO:0000256" key="1">
    <source>
        <dbReference type="SAM" id="SignalP"/>
    </source>
</evidence>
<dbReference type="OrthoDB" id="3692165at2759"/>
<keyword evidence="3" id="KW-1185">Reference proteome</keyword>
<accession>W6YXE6</accession>
<dbReference type="EMBL" id="KI964187">
    <property type="protein sequence ID" value="EUC40199.1"/>
    <property type="molecule type" value="Genomic_DNA"/>
</dbReference>
<dbReference type="GeneID" id="19121750"/>
<name>W6YXE6_COCMI</name>
<dbReference type="RefSeq" id="XP_007693276.1">
    <property type="nucleotide sequence ID" value="XM_007695086.1"/>
</dbReference>
<sequence>MHPASFLACLVGLAVAAPLGKSMSNPVKREIMQPVVQDYASYGEYYTKYGDYPAEAEATKMEAAIMEEANMTKRHMGMSMSEDMAMDADMMEKQDMAVSMAEAATEHAANKVTYQKYDPYSAYGKYPGGGMA</sequence>
<proteinExistence type="predicted"/>
<gene>
    <name evidence="2" type="ORF">COCMIDRAFT_30820</name>
</gene>
<evidence type="ECO:0000313" key="2">
    <source>
        <dbReference type="EMBL" id="EUC40199.1"/>
    </source>
</evidence>
<feature type="chain" id="PRO_5004886216" evidence="1">
    <location>
        <begin position="17"/>
        <end position="132"/>
    </location>
</feature>
<dbReference type="KEGG" id="bor:COCMIDRAFT_30820"/>
<reference evidence="2 3" key="1">
    <citation type="journal article" date="2013" name="PLoS Genet.">
        <title>Comparative genome structure, secondary metabolite, and effector coding capacity across Cochliobolus pathogens.</title>
        <authorList>
            <person name="Condon B.J."/>
            <person name="Leng Y."/>
            <person name="Wu D."/>
            <person name="Bushley K.E."/>
            <person name="Ohm R.A."/>
            <person name="Otillar R."/>
            <person name="Martin J."/>
            <person name="Schackwitz W."/>
            <person name="Grimwood J."/>
            <person name="MohdZainudin N."/>
            <person name="Xue C."/>
            <person name="Wang R."/>
            <person name="Manning V.A."/>
            <person name="Dhillon B."/>
            <person name="Tu Z.J."/>
            <person name="Steffenson B.J."/>
            <person name="Salamov A."/>
            <person name="Sun H."/>
            <person name="Lowry S."/>
            <person name="LaButti K."/>
            <person name="Han J."/>
            <person name="Copeland A."/>
            <person name="Lindquist E."/>
            <person name="Barry K."/>
            <person name="Schmutz J."/>
            <person name="Baker S.E."/>
            <person name="Ciuffetti L.M."/>
            <person name="Grigoriev I.V."/>
            <person name="Zhong S."/>
            <person name="Turgeon B.G."/>
        </authorList>
    </citation>
    <scope>NUCLEOTIDE SEQUENCE [LARGE SCALE GENOMIC DNA]</scope>
    <source>
        <strain evidence="2 3">ATCC 44560</strain>
    </source>
</reference>
<dbReference type="Proteomes" id="UP000054032">
    <property type="component" value="Unassembled WGS sequence"/>
</dbReference>
<dbReference type="AlphaFoldDB" id="W6YXE6"/>
<evidence type="ECO:0000313" key="3">
    <source>
        <dbReference type="Proteomes" id="UP000054032"/>
    </source>
</evidence>
<organism evidence="2 3">
    <name type="scientific">Bipolaris oryzae ATCC 44560</name>
    <dbReference type="NCBI Taxonomy" id="930090"/>
    <lineage>
        <taxon>Eukaryota</taxon>
        <taxon>Fungi</taxon>
        <taxon>Dikarya</taxon>
        <taxon>Ascomycota</taxon>
        <taxon>Pezizomycotina</taxon>
        <taxon>Dothideomycetes</taxon>
        <taxon>Pleosporomycetidae</taxon>
        <taxon>Pleosporales</taxon>
        <taxon>Pleosporineae</taxon>
        <taxon>Pleosporaceae</taxon>
        <taxon>Bipolaris</taxon>
    </lineage>
</organism>